<name>A0ABR7SDE6_9ACTN</name>
<evidence type="ECO:0000313" key="4">
    <source>
        <dbReference type="Proteomes" id="UP000642284"/>
    </source>
</evidence>
<gene>
    <name evidence="3" type="ORF">H9Y04_13165</name>
</gene>
<dbReference type="Pfam" id="PF08327">
    <property type="entry name" value="AHSA1"/>
    <property type="match status" value="1"/>
</dbReference>
<comment type="similarity">
    <text evidence="1">Belongs to the AHA1 family.</text>
</comment>
<reference evidence="3 4" key="1">
    <citation type="submission" date="2020-08" db="EMBL/GenBank/DDBJ databases">
        <title>Genemic of Streptomyces polyaspartic.</title>
        <authorList>
            <person name="Liu W."/>
        </authorList>
    </citation>
    <scope>NUCLEOTIDE SEQUENCE [LARGE SCALE GENOMIC DNA]</scope>
    <source>
        <strain evidence="3 4">TRM66268-LWL</strain>
    </source>
</reference>
<dbReference type="RefSeq" id="WP_187814000.1">
    <property type="nucleotide sequence ID" value="NZ_JACTVJ010000006.1"/>
</dbReference>
<evidence type="ECO:0000259" key="2">
    <source>
        <dbReference type="Pfam" id="PF08327"/>
    </source>
</evidence>
<comment type="caution">
    <text evidence="3">The sequence shown here is derived from an EMBL/GenBank/DDBJ whole genome shotgun (WGS) entry which is preliminary data.</text>
</comment>
<accession>A0ABR7SDE6</accession>
<dbReference type="Proteomes" id="UP000642284">
    <property type="component" value="Unassembled WGS sequence"/>
</dbReference>
<feature type="domain" description="Activator of Hsp90 ATPase homologue 1/2-like C-terminal" evidence="2">
    <location>
        <begin position="14"/>
        <end position="142"/>
    </location>
</feature>
<dbReference type="InterPro" id="IPR013538">
    <property type="entry name" value="ASHA1/2-like_C"/>
</dbReference>
<keyword evidence="4" id="KW-1185">Reference proteome</keyword>
<dbReference type="InterPro" id="IPR023393">
    <property type="entry name" value="START-like_dom_sf"/>
</dbReference>
<dbReference type="Gene3D" id="3.30.530.20">
    <property type="match status" value="1"/>
</dbReference>
<sequence length="149" mass="16642">MKHASIEREIRIEAAPDVVYKVVSAPEHVREWWPDEAAYTPAPGGTGVIAFGEEKCVPLTVLEADPPKLFRFRWAYGEGEVATPENSFLVTFELIPDGAGTLLRFSETGFTEKYAEDAERAQEYDDHVNGWNHFLPRLVAYAGRLVSSA</sequence>
<evidence type="ECO:0000256" key="1">
    <source>
        <dbReference type="ARBA" id="ARBA00006817"/>
    </source>
</evidence>
<organism evidence="3 4">
    <name type="scientific">Streptomyces polyasparticus</name>
    <dbReference type="NCBI Taxonomy" id="2767826"/>
    <lineage>
        <taxon>Bacteria</taxon>
        <taxon>Bacillati</taxon>
        <taxon>Actinomycetota</taxon>
        <taxon>Actinomycetes</taxon>
        <taxon>Kitasatosporales</taxon>
        <taxon>Streptomycetaceae</taxon>
        <taxon>Streptomyces</taxon>
    </lineage>
</organism>
<proteinExistence type="inferred from homology"/>
<protein>
    <submittedName>
        <fullName evidence="3">SRPBCC domain-containing protein</fullName>
    </submittedName>
</protein>
<evidence type="ECO:0000313" key="3">
    <source>
        <dbReference type="EMBL" id="MBC9713521.1"/>
    </source>
</evidence>
<dbReference type="EMBL" id="JACTVJ010000006">
    <property type="protein sequence ID" value="MBC9713521.1"/>
    <property type="molecule type" value="Genomic_DNA"/>
</dbReference>
<dbReference type="SUPFAM" id="SSF55961">
    <property type="entry name" value="Bet v1-like"/>
    <property type="match status" value="1"/>
</dbReference>